<evidence type="ECO:0000313" key="2">
    <source>
        <dbReference type="EMBL" id="PIQ71933.1"/>
    </source>
</evidence>
<evidence type="ECO:0008006" key="4">
    <source>
        <dbReference type="Google" id="ProtNLM"/>
    </source>
</evidence>
<proteinExistence type="predicted"/>
<protein>
    <recommendedName>
        <fullName evidence="4">Carotenoid biosynthesis protein</fullName>
    </recommendedName>
</protein>
<dbReference type="Proteomes" id="UP000229497">
    <property type="component" value="Unassembled WGS sequence"/>
</dbReference>
<feature type="transmembrane region" description="Helical" evidence="1">
    <location>
        <begin position="84"/>
        <end position="104"/>
    </location>
</feature>
<keyword evidence="1" id="KW-1133">Transmembrane helix</keyword>
<dbReference type="InterPro" id="IPR007354">
    <property type="entry name" value="CruF-like"/>
</dbReference>
<keyword evidence="1" id="KW-0812">Transmembrane</keyword>
<feature type="transmembrane region" description="Helical" evidence="1">
    <location>
        <begin position="110"/>
        <end position="129"/>
    </location>
</feature>
<comment type="caution">
    <text evidence="2">The sequence shown here is derived from an EMBL/GenBank/DDBJ whole genome shotgun (WGS) entry which is preliminary data.</text>
</comment>
<feature type="transmembrane region" description="Helical" evidence="1">
    <location>
        <begin position="5"/>
        <end position="25"/>
    </location>
</feature>
<keyword evidence="1" id="KW-0472">Membrane</keyword>
<evidence type="ECO:0000256" key="1">
    <source>
        <dbReference type="SAM" id="Phobius"/>
    </source>
</evidence>
<accession>A0A2H0KN17</accession>
<dbReference type="Pfam" id="PF04240">
    <property type="entry name" value="Caroten_synth"/>
    <property type="match status" value="1"/>
</dbReference>
<dbReference type="PANTHER" id="PTHR39419:SF1">
    <property type="entry name" value="SLL0814 PROTEIN"/>
    <property type="match status" value="1"/>
</dbReference>
<dbReference type="EMBL" id="PCVK01000021">
    <property type="protein sequence ID" value="PIQ71933.1"/>
    <property type="molecule type" value="Genomic_DNA"/>
</dbReference>
<dbReference type="AlphaFoldDB" id="A0A2H0KN17"/>
<organism evidence="2 3">
    <name type="scientific">Candidatus Roizmanbacteria bacterium CG11_big_fil_rev_8_21_14_0_20_37_16</name>
    <dbReference type="NCBI Taxonomy" id="1974857"/>
    <lineage>
        <taxon>Bacteria</taxon>
        <taxon>Candidatus Roizmaniibacteriota</taxon>
    </lineage>
</organism>
<name>A0A2H0KN17_9BACT</name>
<reference evidence="2 3" key="1">
    <citation type="submission" date="2017-09" db="EMBL/GenBank/DDBJ databases">
        <title>Depth-based differentiation of microbial function through sediment-hosted aquifers and enrichment of novel symbionts in the deep terrestrial subsurface.</title>
        <authorList>
            <person name="Probst A.J."/>
            <person name="Ladd B."/>
            <person name="Jarett J.K."/>
            <person name="Geller-Mcgrath D.E."/>
            <person name="Sieber C.M."/>
            <person name="Emerson J.B."/>
            <person name="Anantharaman K."/>
            <person name="Thomas B.C."/>
            <person name="Malmstrom R."/>
            <person name="Stieglmeier M."/>
            <person name="Klingl A."/>
            <person name="Woyke T."/>
            <person name="Ryan C.M."/>
            <person name="Banfield J.F."/>
        </authorList>
    </citation>
    <scope>NUCLEOTIDE SEQUENCE [LARGE SCALE GENOMIC DNA]</scope>
    <source>
        <strain evidence="2">CG11_big_fil_rev_8_21_14_0_20_37_16</strain>
    </source>
</reference>
<sequence length="135" mass="15497">MKNGWLLLLTILLDGWFVLVIDLFMDPLEVWKGAWTWVNGGPYFGVPIGNFVGWFTVAVLSSGIFRSLEYFFPKKELKFDKSIFIIPVILYGLVALSLLGMALQFQMYELGILGSLLMVPTVLFNLFLFNKYRSR</sequence>
<gene>
    <name evidence="2" type="ORF">COV87_00590</name>
</gene>
<dbReference type="PANTHER" id="PTHR39419">
    <property type="entry name" value="SLL0814 PROTEIN"/>
    <property type="match status" value="1"/>
</dbReference>
<feature type="transmembrane region" description="Helical" evidence="1">
    <location>
        <begin position="51"/>
        <end position="72"/>
    </location>
</feature>
<evidence type="ECO:0000313" key="3">
    <source>
        <dbReference type="Proteomes" id="UP000229497"/>
    </source>
</evidence>